<dbReference type="InterPro" id="IPR011993">
    <property type="entry name" value="PH-like_dom_sf"/>
</dbReference>
<dbReference type="Gene3D" id="1.20.900.10">
    <property type="entry name" value="Dbl homology (DH) domain"/>
    <property type="match status" value="1"/>
</dbReference>
<dbReference type="SMART" id="SM00233">
    <property type="entry name" value="PH"/>
    <property type="match status" value="1"/>
</dbReference>
<reference evidence="4" key="2">
    <citation type="journal article" date="2022" name="Proc. Natl. Acad. Sci. U.S.A.">
        <title>Diploid-dominant life cycles characterize the early evolution of Fungi.</title>
        <authorList>
            <person name="Amses K.R."/>
            <person name="Simmons D.R."/>
            <person name="Longcore J.E."/>
            <person name="Mondo S.J."/>
            <person name="Seto K."/>
            <person name="Jeronimo G.H."/>
            <person name="Bonds A.E."/>
            <person name="Quandt C.A."/>
            <person name="Davis W.J."/>
            <person name="Chang Y."/>
            <person name="Federici B.A."/>
            <person name="Kuo A."/>
            <person name="LaButti K."/>
            <person name="Pangilinan J."/>
            <person name="Andreopoulos W."/>
            <person name="Tritt A."/>
            <person name="Riley R."/>
            <person name="Hundley H."/>
            <person name="Johnson J."/>
            <person name="Lipzen A."/>
            <person name="Barry K."/>
            <person name="Lang B.F."/>
            <person name="Cuomo C.A."/>
            <person name="Buchler N.E."/>
            <person name="Grigoriev I.V."/>
            <person name="Spatafora J.W."/>
            <person name="Stajich J.E."/>
            <person name="James T.Y."/>
        </authorList>
    </citation>
    <scope>NUCLEOTIDE SEQUENCE</scope>
    <source>
        <strain evidence="4">AG</strain>
    </source>
</reference>
<dbReference type="RefSeq" id="XP_051443144.1">
    <property type="nucleotide sequence ID" value="XM_051590210.1"/>
</dbReference>
<protein>
    <submittedName>
        <fullName evidence="4">Uncharacterized protein</fullName>
    </submittedName>
</protein>
<organism evidence="4 5">
    <name type="scientific">Umbelopsis ramanniana AG</name>
    <dbReference type="NCBI Taxonomy" id="1314678"/>
    <lineage>
        <taxon>Eukaryota</taxon>
        <taxon>Fungi</taxon>
        <taxon>Fungi incertae sedis</taxon>
        <taxon>Mucoromycota</taxon>
        <taxon>Mucoromycotina</taxon>
        <taxon>Umbelopsidomycetes</taxon>
        <taxon>Umbelopsidales</taxon>
        <taxon>Umbelopsidaceae</taxon>
        <taxon>Umbelopsis</taxon>
    </lineage>
</organism>
<dbReference type="SUPFAM" id="SSF50729">
    <property type="entry name" value="PH domain-like"/>
    <property type="match status" value="1"/>
</dbReference>
<evidence type="ECO:0000313" key="4">
    <source>
        <dbReference type="EMBL" id="KAI8578140.1"/>
    </source>
</evidence>
<evidence type="ECO:0000259" key="2">
    <source>
        <dbReference type="PROSITE" id="PS50003"/>
    </source>
</evidence>
<feature type="domain" description="PH" evidence="2">
    <location>
        <begin position="299"/>
        <end position="425"/>
    </location>
</feature>
<dbReference type="InterPro" id="IPR035899">
    <property type="entry name" value="DBL_dom_sf"/>
</dbReference>
<dbReference type="Proteomes" id="UP001206595">
    <property type="component" value="Unassembled WGS sequence"/>
</dbReference>
<dbReference type="EMBL" id="MU620932">
    <property type="protein sequence ID" value="KAI8578140.1"/>
    <property type="molecule type" value="Genomic_DNA"/>
</dbReference>
<dbReference type="Gene3D" id="2.30.29.30">
    <property type="entry name" value="Pleckstrin-homology domain (PH domain)/Phosphotyrosine-binding domain (PTB)"/>
    <property type="match status" value="1"/>
</dbReference>
<dbReference type="GO" id="GO:0005085">
    <property type="term" value="F:guanyl-nucleotide exchange factor activity"/>
    <property type="evidence" value="ECO:0007669"/>
    <property type="project" value="InterPro"/>
</dbReference>
<evidence type="ECO:0000259" key="3">
    <source>
        <dbReference type="PROSITE" id="PS50010"/>
    </source>
</evidence>
<feature type="region of interest" description="Disordered" evidence="1">
    <location>
        <begin position="1"/>
        <end position="20"/>
    </location>
</feature>
<proteinExistence type="predicted"/>
<feature type="compositionally biased region" description="Polar residues" evidence="1">
    <location>
        <begin position="435"/>
        <end position="445"/>
    </location>
</feature>
<dbReference type="GO" id="GO:0005737">
    <property type="term" value="C:cytoplasm"/>
    <property type="evidence" value="ECO:0007669"/>
    <property type="project" value="TreeGrafter"/>
</dbReference>
<dbReference type="InterPro" id="IPR051092">
    <property type="entry name" value="FYVE_RhoGEF_PH"/>
</dbReference>
<dbReference type="PROSITE" id="PS50010">
    <property type="entry name" value="DH_2"/>
    <property type="match status" value="1"/>
</dbReference>
<dbReference type="Pfam" id="PF00621">
    <property type="entry name" value="RhoGEF"/>
    <property type="match status" value="1"/>
</dbReference>
<dbReference type="SMART" id="SM00325">
    <property type="entry name" value="RhoGEF"/>
    <property type="match status" value="1"/>
</dbReference>
<dbReference type="InterPro" id="IPR001849">
    <property type="entry name" value="PH_domain"/>
</dbReference>
<name>A0AAD5E9J2_UMBRA</name>
<comment type="caution">
    <text evidence="4">The sequence shown here is derived from an EMBL/GenBank/DDBJ whole genome shotgun (WGS) entry which is preliminary data.</text>
</comment>
<reference evidence="4" key="1">
    <citation type="submission" date="2021-06" db="EMBL/GenBank/DDBJ databases">
        <authorList>
            <consortium name="DOE Joint Genome Institute"/>
            <person name="Mondo S.J."/>
            <person name="Amses K.R."/>
            <person name="Simmons D.R."/>
            <person name="Longcore J.E."/>
            <person name="Seto K."/>
            <person name="Alves G.H."/>
            <person name="Bonds A.E."/>
            <person name="Quandt C.A."/>
            <person name="Davis W.J."/>
            <person name="Chang Y."/>
            <person name="Letcher P.M."/>
            <person name="Powell M.J."/>
            <person name="Kuo A."/>
            <person name="Labutti K."/>
            <person name="Pangilinan J."/>
            <person name="Andreopoulos W."/>
            <person name="Tritt A."/>
            <person name="Riley R."/>
            <person name="Hundley H."/>
            <person name="Johnson J."/>
            <person name="Lipzen A."/>
            <person name="Barry K."/>
            <person name="Berbee M.L."/>
            <person name="Buchler N.E."/>
            <person name="Grigoriev I.V."/>
            <person name="Spatafora J.W."/>
            <person name="Stajich J.E."/>
            <person name="James T.Y."/>
        </authorList>
    </citation>
    <scope>NUCLEOTIDE SEQUENCE</scope>
    <source>
        <strain evidence="4">AG</strain>
    </source>
</reference>
<feature type="domain" description="DH" evidence="3">
    <location>
        <begin position="71"/>
        <end position="270"/>
    </location>
</feature>
<gene>
    <name evidence="4" type="ORF">K450DRAFT_248301</name>
</gene>
<feature type="region of interest" description="Disordered" evidence="1">
    <location>
        <begin position="428"/>
        <end position="467"/>
    </location>
</feature>
<dbReference type="PANTHER" id="PTHR12673:SF159">
    <property type="entry name" value="LD03170P"/>
    <property type="match status" value="1"/>
</dbReference>
<dbReference type="InterPro" id="IPR000219">
    <property type="entry name" value="DH_dom"/>
</dbReference>
<feature type="compositionally biased region" description="Low complexity" evidence="1">
    <location>
        <begin position="11"/>
        <end position="20"/>
    </location>
</feature>
<dbReference type="SUPFAM" id="SSF48065">
    <property type="entry name" value="DBL homology domain (DH-domain)"/>
    <property type="match status" value="1"/>
</dbReference>
<keyword evidence="5" id="KW-1185">Reference proteome</keyword>
<evidence type="ECO:0000256" key="1">
    <source>
        <dbReference type="SAM" id="MobiDB-lite"/>
    </source>
</evidence>
<evidence type="ECO:0000313" key="5">
    <source>
        <dbReference type="Proteomes" id="UP001206595"/>
    </source>
</evidence>
<dbReference type="PROSITE" id="PS50003">
    <property type="entry name" value="PH_DOMAIN"/>
    <property type="match status" value="1"/>
</dbReference>
<dbReference type="AlphaFoldDB" id="A0AAD5E9J2"/>
<dbReference type="PANTHER" id="PTHR12673">
    <property type="entry name" value="FACIOGENITAL DYSPLASIA PROTEIN"/>
    <property type="match status" value="1"/>
</dbReference>
<feature type="compositionally biased region" description="Low complexity" evidence="1">
    <location>
        <begin position="448"/>
        <end position="463"/>
    </location>
</feature>
<dbReference type="GeneID" id="75915554"/>
<sequence length="496" mass="56415">MLRRTSKDAPSNTSSSNLSFSSLRSADSLSRSNSSMQEKLMEDMSIIDDLYNDFADQVETDFYEVEVRYRDREQSIQDIYQSELAYIALLQHGREVFENKMRIQVQQQSKRGGLLSSSNKIICTDQEVNILFALHQDILTTHHRFLDELDERFRIWGPTQLISDVFREFLPKLAMVTQKRIQSFSASIMTLERLMKSNAFKKLLETWQQDAPQQHITLLDILKAPIQRMKYYAPALRVLAQNTDPLHPDYAHMLRCTAKFESLNIDMTGSLEDVGKLCDAFEIFQKLRESPVLMNEDRRLHLRGDLSKFMNADGSNPEPRVVLLFSEVLVYGRLMKDGTISYRGQMDLSTAVARASNAESNKRSHCFEVVATESQVVSTMSMGGGPNMLLSTGGSTISVQTKHMFQTQSREEQTLWVSELQRLIRFNKEKKAKPSSHTVRQSSDVPPSLSRSTTSSSSSTAASGGDLFDLRGKPLYKKVNAKQPVHRGINSHEFMP</sequence>
<accession>A0AAD5E9J2</accession>